<reference evidence="3 4" key="1">
    <citation type="submission" date="2013-07" db="EMBL/GenBank/DDBJ databases">
        <title>Comparative Genomic and Metabolomic Analysis of Twelve Strains of Pseudoalteromonas luteoviolacea.</title>
        <authorList>
            <person name="Vynne N.G."/>
            <person name="Mansson M."/>
            <person name="Gram L."/>
        </authorList>
    </citation>
    <scope>NUCLEOTIDE SEQUENCE [LARGE SCALE GENOMIC DNA]</scope>
    <source>
        <strain evidence="3 4">DSM 6061</strain>
    </source>
</reference>
<dbReference type="InterPro" id="IPR014710">
    <property type="entry name" value="RmlC-like_jellyroll"/>
</dbReference>
<dbReference type="Gene3D" id="2.60.120.10">
    <property type="entry name" value="Jelly Rolls"/>
    <property type="match status" value="1"/>
</dbReference>
<evidence type="ECO:0000313" key="3">
    <source>
        <dbReference type="EMBL" id="KZN33223.1"/>
    </source>
</evidence>
<organism evidence="3 4">
    <name type="scientific">Pseudoalteromonas luteoviolacea DSM 6061</name>
    <dbReference type="NCBI Taxonomy" id="1365250"/>
    <lineage>
        <taxon>Bacteria</taxon>
        <taxon>Pseudomonadati</taxon>
        <taxon>Pseudomonadota</taxon>
        <taxon>Gammaproteobacteria</taxon>
        <taxon>Alteromonadales</taxon>
        <taxon>Pseudoalteromonadaceae</taxon>
        <taxon>Pseudoalteromonas</taxon>
    </lineage>
</organism>
<dbReference type="Proteomes" id="UP000076643">
    <property type="component" value="Unassembled WGS sequence"/>
</dbReference>
<comment type="caution">
    <text evidence="3">The sequence shown here is derived from an EMBL/GenBank/DDBJ whole genome shotgun (WGS) entry which is preliminary data.</text>
</comment>
<proteinExistence type="predicted"/>
<gene>
    <name evidence="3" type="ORF">N475_03790</name>
</gene>
<protein>
    <recommendedName>
        <fullName evidence="2">Cupin type-2 domain-containing protein</fullName>
    </recommendedName>
</protein>
<dbReference type="InterPro" id="IPR047142">
    <property type="entry name" value="OryJ/VirC-like"/>
</dbReference>
<dbReference type="InterPro" id="IPR013096">
    <property type="entry name" value="Cupin_2"/>
</dbReference>
<evidence type="ECO:0000256" key="1">
    <source>
        <dbReference type="SAM" id="SignalP"/>
    </source>
</evidence>
<dbReference type="CDD" id="cd02236">
    <property type="entry name" value="cupin_CV2614-like"/>
    <property type="match status" value="1"/>
</dbReference>
<dbReference type="InterPro" id="IPR011051">
    <property type="entry name" value="RmlC_Cupin_sf"/>
</dbReference>
<feature type="signal peptide" evidence="1">
    <location>
        <begin position="1"/>
        <end position="21"/>
    </location>
</feature>
<keyword evidence="1" id="KW-0732">Signal</keyword>
<accession>A0A166VNQ4</accession>
<dbReference type="SUPFAM" id="SSF51182">
    <property type="entry name" value="RmlC-like cupins"/>
    <property type="match status" value="1"/>
</dbReference>
<dbReference type="PANTHER" id="PTHR36156:SF2">
    <property type="entry name" value="CUPIN TYPE-2 DOMAIN-CONTAINING PROTEIN"/>
    <property type="match status" value="1"/>
</dbReference>
<name>A0A166VNQ4_9GAMM</name>
<keyword evidence="4" id="KW-1185">Reference proteome</keyword>
<dbReference type="RefSeq" id="WP_063355948.1">
    <property type="nucleotide sequence ID" value="NZ_AQHB01000023.1"/>
</dbReference>
<dbReference type="PANTHER" id="PTHR36156">
    <property type="entry name" value="SLR2101 PROTEIN"/>
    <property type="match status" value="1"/>
</dbReference>
<dbReference type="AlphaFoldDB" id="A0A166VNQ4"/>
<dbReference type="PATRIC" id="fig|1365250.3.peg.3850"/>
<feature type="chain" id="PRO_5007881298" description="Cupin type-2 domain-containing protein" evidence="1">
    <location>
        <begin position="22"/>
        <end position="139"/>
    </location>
</feature>
<feature type="domain" description="Cupin type-2" evidence="2">
    <location>
        <begin position="59"/>
        <end position="126"/>
    </location>
</feature>
<evidence type="ECO:0000259" key="2">
    <source>
        <dbReference type="Pfam" id="PF07883"/>
    </source>
</evidence>
<dbReference type="EMBL" id="AUYB01000125">
    <property type="protein sequence ID" value="KZN33223.1"/>
    <property type="molecule type" value="Genomic_DNA"/>
</dbReference>
<sequence length="139" mass="14743">MKKYLTAIAFASTLSSFYSVAQQGNVSVNTLVKTTNSWDGSSLPAYPSGTPEITILDINIPAGTTLPLHIHPVINAGVVIKGQLKVTKPSGEVLMLNAGDPIVELVNQVHTGKALGEEDVRIIVFYAGEKGKAITVKKQ</sequence>
<evidence type="ECO:0000313" key="4">
    <source>
        <dbReference type="Proteomes" id="UP000076643"/>
    </source>
</evidence>
<dbReference type="Pfam" id="PF07883">
    <property type="entry name" value="Cupin_2"/>
    <property type="match status" value="1"/>
</dbReference>